<organism evidence="1 2">
    <name type="scientific">Gossypium schwendimanii</name>
    <name type="common">Cotton</name>
    <dbReference type="NCBI Taxonomy" id="34291"/>
    <lineage>
        <taxon>Eukaryota</taxon>
        <taxon>Viridiplantae</taxon>
        <taxon>Streptophyta</taxon>
        <taxon>Embryophyta</taxon>
        <taxon>Tracheophyta</taxon>
        <taxon>Spermatophyta</taxon>
        <taxon>Magnoliopsida</taxon>
        <taxon>eudicotyledons</taxon>
        <taxon>Gunneridae</taxon>
        <taxon>Pentapetalae</taxon>
        <taxon>rosids</taxon>
        <taxon>malvids</taxon>
        <taxon>Malvales</taxon>
        <taxon>Malvaceae</taxon>
        <taxon>Malvoideae</taxon>
        <taxon>Gossypium</taxon>
    </lineage>
</organism>
<name>A0A7J9N4C7_GOSSC</name>
<protein>
    <submittedName>
        <fullName evidence="1">Uncharacterized protein</fullName>
    </submittedName>
</protein>
<evidence type="ECO:0000313" key="1">
    <source>
        <dbReference type="EMBL" id="MBA0878078.1"/>
    </source>
</evidence>
<gene>
    <name evidence="1" type="ORF">Goshw_015004</name>
</gene>
<reference evidence="1 2" key="1">
    <citation type="journal article" date="2019" name="Genome Biol. Evol.">
        <title>Insights into the evolution of the New World diploid cottons (Gossypium, subgenus Houzingenia) based on genome sequencing.</title>
        <authorList>
            <person name="Grover C.E."/>
            <person name="Arick M.A. 2nd"/>
            <person name="Thrash A."/>
            <person name="Conover J.L."/>
            <person name="Sanders W.S."/>
            <person name="Peterson D.G."/>
            <person name="Frelichowski J.E."/>
            <person name="Scheffler J.A."/>
            <person name="Scheffler B.E."/>
            <person name="Wendel J.F."/>
        </authorList>
    </citation>
    <scope>NUCLEOTIDE SEQUENCE [LARGE SCALE GENOMIC DNA]</scope>
    <source>
        <strain evidence="1">1</strain>
        <tissue evidence="1">Leaf</tissue>
    </source>
</reference>
<keyword evidence="2" id="KW-1185">Reference proteome</keyword>
<dbReference type="AlphaFoldDB" id="A0A7J9N4C7"/>
<dbReference type="EMBL" id="JABFAF010270492">
    <property type="protein sequence ID" value="MBA0878078.1"/>
    <property type="molecule type" value="Genomic_DNA"/>
</dbReference>
<accession>A0A7J9N4C7</accession>
<sequence>MRPFLIYLIDLVKGLLPFRQYWLKLSDL</sequence>
<dbReference type="OrthoDB" id="1430424at2759"/>
<comment type="caution">
    <text evidence="1">The sequence shown here is derived from an EMBL/GenBank/DDBJ whole genome shotgun (WGS) entry which is preliminary data.</text>
</comment>
<proteinExistence type="predicted"/>
<evidence type="ECO:0000313" key="2">
    <source>
        <dbReference type="Proteomes" id="UP000593576"/>
    </source>
</evidence>
<dbReference type="Proteomes" id="UP000593576">
    <property type="component" value="Unassembled WGS sequence"/>
</dbReference>